<keyword evidence="2" id="KW-1003">Cell membrane</keyword>
<keyword evidence="5 6" id="KW-0472">Membrane</keyword>
<keyword evidence="3 6" id="KW-0812">Transmembrane</keyword>
<dbReference type="InterPro" id="IPR018076">
    <property type="entry name" value="T2SS_GspF_dom"/>
</dbReference>
<name>A0A261RYX1_9BORD</name>
<evidence type="ECO:0000256" key="3">
    <source>
        <dbReference type="ARBA" id="ARBA00022692"/>
    </source>
</evidence>
<feature type="transmembrane region" description="Helical" evidence="6">
    <location>
        <begin position="114"/>
        <end position="134"/>
    </location>
</feature>
<dbReference type="Pfam" id="PF00482">
    <property type="entry name" value="T2SSF"/>
    <property type="match status" value="1"/>
</dbReference>
<dbReference type="AlphaFoldDB" id="A0A261RYX1"/>
<dbReference type="PANTHER" id="PTHR35007">
    <property type="entry name" value="INTEGRAL MEMBRANE PROTEIN-RELATED"/>
    <property type="match status" value="1"/>
</dbReference>
<dbReference type="PANTHER" id="PTHR35007:SF2">
    <property type="entry name" value="PILUS ASSEMBLE PROTEIN"/>
    <property type="match status" value="1"/>
</dbReference>
<protein>
    <recommendedName>
        <fullName evidence="7">Type II secretion system protein GspF domain-containing protein</fullName>
    </recommendedName>
</protein>
<feature type="domain" description="Type II secretion system protein GspF" evidence="7">
    <location>
        <begin position="156"/>
        <end position="278"/>
    </location>
</feature>
<feature type="transmembrane region" description="Helical" evidence="6">
    <location>
        <begin position="78"/>
        <end position="102"/>
    </location>
</feature>
<reference evidence="9" key="1">
    <citation type="submission" date="2017-05" db="EMBL/GenBank/DDBJ databases">
        <title>Complete and WGS of Bordetella genogroups.</title>
        <authorList>
            <person name="Spilker T."/>
            <person name="Lipuma J."/>
        </authorList>
    </citation>
    <scope>NUCLEOTIDE SEQUENCE [LARGE SCALE GENOMIC DNA]</scope>
    <source>
        <strain evidence="9">AU16122</strain>
    </source>
</reference>
<evidence type="ECO:0000259" key="7">
    <source>
        <dbReference type="Pfam" id="PF00482"/>
    </source>
</evidence>
<comment type="subcellular location">
    <subcellularLocation>
        <location evidence="1">Cell membrane</location>
        <topology evidence="1">Multi-pass membrane protein</topology>
    </subcellularLocation>
</comment>
<gene>
    <name evidence="8" type="ORF">CAL29_18790</name>
</gene>
<evidence type="ECO:0000256" key="1">
    <source>
        <dbReference type="ARBA" id="ARBA00004651"/>
    </source>
</evidence>
<comment type="caution">
    <text evidence="8">The sequence shown here is derived from an EMBL/GenBank/DDBJ whole genome shotgun (WGS) entry which is preliminary data.</text>
</comment>
<feature type="transmembrane region" description="Helical" evidence="6">
    <location>
        <begin position="263"/>
        <end position="284"/>
    </location>
</feature>
<keyword evidence="4 6" id="KW-1133">Transmembrane helix</keyword>
<dbReference type="Proteomes" id="UP000216020">
    <property type="component" value="Unassembled WGS sequence"/>
</dbReference>
<keyword evidence="9" id="KW-1185">Reference proteome</keyword>
<proteinExistence type="predicted"/>
<dbReference type="RefSeq" id="WP_094854551.1">
    <property type="nucleotide sequence ID" value="NZ_NEVM01000005.1"/>
</dbReference>
<accession>A0A261RYX1</accession>
<dbReference type="GO" id="GO:0005886">
    <property type="term" value="C:plasma membrane"/>
    <property type="evidence" value="ECO:0007669"/>
    <property type="project" value="UniProtKB-SubCell"/>
</dbReference>
<evidence type="ECO:0000313" key="8">
    <source>
        <dbReference type="EMBL" id="OZI30115.1"/>
    </source>
</evidence>
<sequence>MALAAALAAVCAACLALLLRGWLRPLWRGHAGRPGLPPLWRAVWPWLDGIARSGWLFLSWHRRGRLRRLLERTGLERLLTPAHVAAASYLSGASGAAVALLLADLWAAPASARLLAVAGLLGAGVGALLPRHALRARARTRATRMEKELPFLLDMATLCVEAGLNLQGALQQAVEYGPPGPLRDELQWALGDMRTGMARLDALRGWAVRTNLYGVRVLVTALAQADSLGMSLGPILRAQAEQRRAERIQRAERLAMRAPVKMLLPLLLCIFPCTFVVLGFPIVVQLRGALQ</sequence>
<dbReference type="EMBL" id="NEVM01000005">
    <property type="protein sequence ID" value="OZI30115.1"/>
    <property type="molecule type" value="Genomic_DNA"/>
</dbReference>
<evidence type="ECO:0000256" key="4">
    <source>
        <dbReference type="ARBA" id="ARBA00022989"/>
    </source>
</evidence>
<organism evidence="8 9">
    <name type="scientific">Bordetella genomosp. 10</name>
    <dbReference type="NCBI Taxonomy" id="1416804"/>
    <lineage>
        <taxon>Bacteria</taxon>
        <taxon>Pseudomonadati</taxon>
        <taxon>Pseudomonadota</taxon>
        <taxon>Betaproteobacteria</taxon>
        <taxon>Burkholderiales</taxon>
        <taxon>Alcaligenaceae</taxon>
        <taxon>Bordetella</taxon>
    </lineage>
</organism>
<evidence type="ECO:0000256" key="5">
    <source>
        <dbReference type="ARBA" id="ARBA00023136"/>
    </source>
</evidence>
<evidence type="ECO:0000313" key="9">
    <source>
        <dbReference type="Proteomes" id="UP000216020"/>
    </source>
</evidence>
<evidence type="ECO:0000256" key="6">
    <source>
        <dbReference type="SAM" id="Phobius"/>
    </source>
</evidence>
<dbReference type="OrthoDB" id="9810662at2"/>
<evidence type="ECO:0000256" key="2">
    <source>
        <dbReference type="ARBA" id="ARBA00022475"/>
    </source>
</evidence>